<dbReference type="Pfam" id="PF00512">
    <property type="entry name" value="HisKA"/>
    <property type="match status" value="1"/>
</dbReference>
<organism evidence="10 11">
    <name type="scientific">Candidatus Buchananbacteria bacterium CG10_big_fil_rev_8_21_14_0_10_33_19</name>
    <dbReference type="NCBI Taxonomy" id="1974525"/>
    <lineage>
        <taxon>Bacteria</taxon>
        <taxon>Candidatus Buchananiibacteriota</taxon>
    </lineage>
</organism>
<evidence type="ECO:0000313" key="11">
    <source>
        <dbReference type="Proteomes" id="UP000229056"/>
    </source>
</evidence>
<evidence type="ECO:0000256" key="2">
    <source>
        <dbReference type="ARBA" id="ARBA00012438"/>
    </source>
</evidence>
<dbReference type="EMBL" id="PEZY01000005">
    <property type="protein sequence ID" value="PIS06335.1"/>
    <property type="molecule type" value="Genomic_DNA"/>
</dbReference>
<keyword evidence="5" id="KW-0418">Kinase</keyword>
<feature type="transmembrane region" description="Helical" evidence="8">
    <location>
        <begin position="256"/>
        <end position="277"/>
    </location>
</feature>
<feature type="domain" description="Histidine kinase" evidence="9">
    <location>
        <begin position="321"/>
        <end position="540"/>
    </location>
</feature>
<feature type="coiled-coil region" evidence="7">
    <location>
        <begin position="287"/>
        <end position="314"/>
    </location>
</feature>
<dbReference type="InterPro" id="IPR003661">
    <property type="entry name" value="HisK_dim/P_dom"/>
</dbReference>
<evidence type="ECO:0000313" key="10">
    <source>
        <dbReference type="EMBL" id="PIS06335.1"/>
    </source>
</evidence>
<dbReference type="AlphaFoldDB" id="A0A2H0W4Q7"/>
<dbReference type="InterPro" id="IPR050736">
    <property type="entry name" value="Sensor_HK_Regulatory"/>
</dbReference>
<feature type="transmembrane region" description="Helical" evidence="8">
    <location>
        <begin position="139"/>
        <end position="158"/>
    </location>
</feature>
<dbReference type="PROSITE" id="PS50109">
    <property type="entry name" value="HIS_KIN"/>
    <property type="match status" value="1"/>
</dbReference>
<feature type="transmembrane region" description="Helical" evidence="8">
    <location>
        <begin position="200"/>
        <end position="220"/>
    </location>
</feature>
<dbReference type="InterPro" id="IPR004358">
    <property type="entry name" value="Sig_transdc_His_kin-like_C"/>
</dbReference>
<feature type="transmembrane region" description="Helical" evidence="8">
    <location>
        <begin position="227"/>
        <end position="244"/>
    </location>
</feature>
<reference evidence="11" key="1">
    <citation type="submission" date="2017-09" db="EMBL/GenBank/DDBJ databases">
        <title>Depth-based differentiation of microbial function through sediment-hosted aquifers and enrichment of novel symbionts in the deep terrestrial subsurface.</title>
        <authorList>
            <person name="Probst A.J."/>
            <person name="Ladd B."/>
            <person name="Jarett J.K."/>
            <person name="Geller-Mcgrath D.E."/>
            <person name="Sieber C.M.K."/>
            <person name="Emerson J.B."/>
            <person name="Anantharaman K."/>
            <person name="Thomas B.C."/>
            <person name="Malmstrom R."/>
            <person name="Stieglmeier M."/>
            <person name="Klingl A."/>
            <person name="Woyke T."/>
            <person name="Ryan C.M."/>
            <person name="Banfield J.F."/>
        </authorList>
    </citation>
    <scope>NUCLEOTIDE SEQUENCE [LARGE SCALE GENOMIC DNA]</scope>
</reference>
<gene>
    <name evidence="10" type="ORF">COT80_02085</name>
</gene>
<dbReference type="PRINTS" id="PR00344">
    <property type="entry name" value="BCTRLSENSOR"/>
</dbReference>
<evidence type="ECO:0000256" key="3">
    <source>
        <dbReference type="ARBA" id="ARBA00022553"/>
    </source>
</evidence>
<dbReference type="PANTHER" id="PTHR43711:SF26">
    <property type="entry name" value="SENSOR HISTIDINE KINASE RCSC"/>
    <property type="match status" value="1"/>
</dbReference>
<dbReference type="InterPro" id="IPR036890">
    <property type="entry name" value="HATPase_C_sf"/>
</dbReference>
<keyword evidence="8" id="KW-0472">Membrane</keyword>
<dbReference type="SMART" id="SM00388">
    <property type="entry name" value="HisKA"/>
    <property type="match status" value="1"/>
</dbReference>
<evidence type="ECO:0000256" key="5">
    <source>
        <dbReference type="ARBA" id="ARBA00022777"/>
    </source>
</evidence>
<dbReference type="InterPro" id="IPR031621">
    <property type="entry name" value="HisKA_7TM"/>
</dbReference>
<proteinExistence type="predicted"/>
<feature type="transmembrane region" description="Helical" evidence="8">
    <location>
        <begin position="170"/>
        <end position="194"/>
    </location>
</feature>
<feature type="transmembrane region" description="Helical" evidence="8">
    <location>
        <begin position="35"/>
        <end position="52"/>
    </location>
</feature>
<comment type="catalytic activity">
    <reaction evidence="1">
        <text>ATP + protein L-histidine = ADP + protein N-phospho-L-histidine.</text>
        <dbReference type="EC" id="2.7.13.3"/>
    </reaction>
</comment>
<dbReference type="Gene3D" id="3.30.565.10">
    <property type="entry name" value="Histidine kinase-like ATPase, C-terminal domain"/>
    <property type="match status" value="1"/>
</dbReference>
<keyword evidence="7" id="KW-0175">Coiled coil</keyword>
<keyword evidence="8" id="KW-0812">Transmembrane</keyword>
<comment type="caution">
    <text evidence="10">The sequence shown here is derived from an EMBL/GenBank/DDBJ whole genome shotgun (WGS) entry which is preliminary data.</text>
</comment>
<evidence type="ECO:0000259" key="9">
    <source>
        <dbReference type="PROSITE" id="PS50109"/>
    </source>
</evidence>
<dbReference type="GO" id="GO:0000155">
    <property type="term" value="F:phosphorelay sensor kinase activity"/>
    <property type="evidence" value="ECO:0007669"/>
    <property type="project" value="InterPro"/>
</dbReference>
<feature type="transmembrane region" description="Helical" evidence="8">
    <location>
        <begin position="6"/>
        <end position="23"/>
    </location>
</feature>
<name>A0A2H0W4Q7_9BACT</name>
<evidence type="ECO:0000256" key="4">
    <source>
        <dbReference type="ARBA" id="ARBA00022679"/>
    </source>
</evidence>
<feature type="transmembrane region" description="Helical" evidence="8">
    <location>
        <begin position="100"/>
        <end position="119"/>
    </location>
</feature>
<dbReference type="EC" id="2.7.13.3" evidence="2"/>
<dbReference type="PANTHER" id="PTHR43711">
    <property type="entry name" value="TWO-COMPONENT HISTIDINE KINASE"/>
    <property type="match status" value="1"/>
</dbReference>
<dbReference type="SUPFAM" id="SSF47384">
    <property type="entry name" value="Homodimeric domain of signal transducing histidine kinase"/>
    <property type="match status" value="1"/>
</dbReference>
<accession>A0A2H0W4Q7</accession>
<dbReference type="InterPro" id="IPR003594">
    <property type="entry name" value="HATPase_dom"/>
</dbReference>
<evidence type="ECO:0000256" key="1">
    <source>
        <dbReference type="ARBA" id="ARBA00000085"/>
    </source>
</evidence>
<dbReference type="InterPro" id="IPR036097">
    <property type="entry name" value="HisK_dim/P_sf"/>
</dbReference>
<keyword evidence="3" id="KW-0597">Phosphoprotein</keyword>
<keyword evidence="8" id="KW-1133">Transmembrane helix</keyword>
<protein>
    <recommendedName>
        <fullName evidence="2">histidine kinase</fullName>
        <ecNumber evidence="2">2.7.13.3</ecNumber>
    </recommendedName>
</protein>
<dbReference type="Gene3D" id="1.10.287.130">
    <property type="match status" value="1"/>
</dbReference>
<evidence type="ECO:0000256" key="8">
    <source>
        <dbReference type="SAM" id="Phobius"/>
    </source>
</evidence>
<keyword evidence="4" id="KW-0808">Transferase</keyword>
<dbReference type="Pfam" id="PF16927">
    <property type="entry name" value="HisKA_7TM"/>
    <property type="match status" value="1"/>
</dbReference>
<dbReference type="SUPFAM" id="SSF55874">
    <property type="entry name" value="ATPase domain of HSP90 chaperone/DNA topoisomerase II/histidine kinase"/>
    <property type="match status" value="1"/>
</dbReference>
<feature type="transmembrane region" description="Helical" evidence="8">
    <location>
        <begin position="64"/>
        <end position="88"/>
    </location>
</feature>
<evidence type="ECO:0000256" key="7">
    <source>
        <dbReference type="SAM" id="Coils"/>
    </source>
</evidence>
<sequence length="543" mass="62128">MSIKIIVLVSVAFLNFALGLTILTQNVKSLINRWFAAFAFSLGFWSFSMMMYESTPENWTNVFIWSLILHLAGALIAHSFFYFALVYPDEKIPLNKFVQLFYYIPIILITHFLFINRQIIIGLEFNDRVRTLMYGPIYYFYFTYFFLYMGGGLLILFLKLFKSHGKRRKMILIFLLSVSLPLIYSGFVNMILVALGDFRYAWTGPIALFIVVITIVYSIIKYNFLNVKVIATQVIAVLLSLVTFTDVFSNKSTIDFIIRIGIFIITITFAVLLIRLVQKDVKRREEMELLSKDLRKVTKNLEKANDKIKRIDQAKLEFLSIASHQLRTPLTVIKGYVSMMLEGSFGKIPKLIKTNLTKVYAANERLINLVENLLNISRMEAGRLEFNIKSTAISEIIKTLVPSYVKKFKKKKIKLNVVIDKNIPKVLIDADRIKEVIVHFIDNAIKYTDQGSINLSLSCNTGSVVFSCQDTGMGIAVEKLPDIFNQFIKKNNATSSFTGDNGLDLYFSKMVIENMNGKIWVESDGENKGANFLFSIPISDVKK</sequence>
<dbReference type="InterPro" id="IPR005467">
    <property type="entry name" value="His_kinase_dom"/>
</dbReference>
<dbReference type="SMART" id="SM00387">
    <property type="entry name" value="HATPase_c"/>
    <property type="match status" value="1"/>
</dbReference>
<evidence type="ECO:0000256" key="6">
    <source>
        <dbReference type="ARBA" id="ARBA00023012"/>
    </source>
</evidence>
<dbReference type="CDD" id="cd00082">
    <property type="entry name" value="HisKA"/>
    <property type="match status" value="1"/>
</dbReference>
<keyword evidence="6" id="KW-0902">Two-component regulatory system</keyword>
<dbReference type="Proteomes" id="UP000229056">
    <property type="component" value="Unassembled WGS sequence"/>
</dbReference>
<dbReference type="Pfam" id="PF02518">
    <property type="entry name" value="HATPase_c"/>
    <property type="match status" value="1"/>
</dbReference>